<dbReference type="PRINTS" id="PR00326">
    <property type="entry name" value="GTP1OBG"/>
</dbReference>
<reference evidence="5 6" key="1">
    <citation type="journal article" date="2016" name="Nat. Commun.">
        <title>Thousands of microbial genomes shed light on interconnected biogeochemical processes in an aquifer system.</title>
        <authorList>
            <person name="Anantharaman K."/>
            <person name="Brown C.T."/>
            <person name="Hug L.A."/>
            <person name="Sharon I."/>
            <person name="Castelle C.J."/>
            <person name="Probst A.J."/>
            <person name="Thomas B.C."/>
            <person name="Singh A."/>
            <person name="Wilkins M.J."/>
            <person name="Karaoz U."/>
            <person name="Brodie E.L."/>
            <person name="Williams K.H."/>
            <person name="Hubbard S.S."/>
            <person name="Banfield J.F."/>
        </authorList>
    </citation>
    <scope>NUCLEOTIDE SEQUENCE [LARGE SCALE GENOMIC DNA]</scope>
</reference>
<evidence type="ECO:0000313" key="5">
    <source>
        <dbReference type="EMBL" id="OGY24374.1"/>
    </source>
</evidence>
<accession>A0A1G1W9S3</accession>
<dbReference type="SUPFAM" id="SSF52540">
    <property type="entry name" value="P-loop containing nucleoside triphosphate hydrolases"/>
    <property type="match status" value="1"/>
</dbReference>
<dbReference type="Gene3D" id="3.40.50.300">
    <property type="entry name" value="P-loop containing nucleotide triphosphate hydrolases"/>
    <property type="match status" value="2"/>
</dbReference>
<dbReference type="InterPro" id="IPR027417">
    <property type="entry name" value="P-loop_NTPase"/>
</dbReference>
<dbReference type="Pfam" id="PF01926">
    <property type="entry name" value="MMR_HSR1"/>
    <property type="match status" value="1"/>
</dbReference>
<dbReference type="PROSITE" id="PS51710">
    <property type="entry name" value="G_OBG"/>
    <property type="match status" value="1"/>
</dbReference>
<dbReference type="InterPro" id="IPR004095">
    <property type="entry name" value="TGS"/>
</dbReference>
<dbReference type="PROSITE" id="PS51880">
    <property type="entry name" value="TGS"/>
    <property type="match status" value="1"/>
</dbReference>
<dbReference type="GO" id="GO:0016887">
    <property type="term" value="F:ATP hydrolysis activity"/>
    <property type="evidence" value="ECO:0007669"/>
    <property type="project" value="TreeGrafter"/>
</dbReference>
<dbReference type="Gene3D" id="1.10.150.300">
    <property type="entry name" value="TGS-like domain"/>
    <property type="match status" value="1"/>
</dbReference>
<dbReference type="InterPro" id="IPR023192">
    <property type="entry name" value="TGS-like_dom_sf"/>
</dbReference>
<dbReference type="Pfam" id="PF06071">
    <property type="entry name" value="YchF-GTPase_C"/>
    <property type="match status" value="1"/>
</dbReference>
<evidence type="ECO:0000259" key="3">
    <source>
        <dbReference type="PROSITE" id="PS51710"/>
    </source>
</evidence>
<dbReference type="InterPro" id="IPR031167">
    <property type="entry name" value="G_OBG"/>
</dbReference>
<dbReference type="Gene3D" id="3.10.20.30">
    <property type="match status" value="2"/>
</dbReference>
<keyword evidence="2" id="KW-0460">Magnesium</keyword>
<gene>
    <name evidence="5" type="ORF">A2Y57_03425</name>
</gene>
<dbReference type="GO" id="GO:0005737">
    <property type="term" value="C:cytoplasm"/>
    <property type="evidence" value="ECO:0007669"/>
    <property type="project" value="TreeGrafter"/>
</dbReference>
<keyword evidence="1" id="KW-0547">Nucleotide-binding</keyword>
<dbReference type="InterPro" id="IPR012676">
    <property type="entry name" value="TGS-like"/>
</dbReference>
<dbReference type="InterPro" id="IPR013029">
    <property type="entry name" value="YchF_C"/>
</dbReference>
<evidence type="ECO:0000256" key="2">
    <source>
        <dbReference type="ARBA" id="ARBA00022842"/>
    </source>
</evidence>
<dbReference type="GO" id="GO:0005525">
    <property type="term" value="F:GTP binding"/>
    <property type="evidence" value="ECO:0007669"/>
    <property type="project" value="InterPro"/>
</dbReference>
<dbReference type="AlphaFoldDB" id="A0A1G1W9S3"/>
<dbReference type="EMBL" id="MHCQ01000029">
    <property type="protein sequence ID" value="OGY24374.1"/>
    <property type="molecule type" value="Genomic_DNA"/>
</dbReference>
<sequence>MLKVGLVGLPNAGKSTLFNALLQRQIAHIAEYPFTTIEPNVGIVEVPDERLEKISQATQIKKIVPAAIEFIDIAGLVKGAHEGEGLGNHFLAHIREVDSILHLVRDFDAKIPHFYNRVNPKDDLEIVDLELKLGGIEKPTLYLFNLSETKLKEAKDELYEKIVPKKAPFIVLCAKLEAEIHDLPAEEAQSYLKELGIGHLALDQVIKKSYELLDLISFFTVAKGTQVQAWPLRRGSNIFEAAGGVHTDFQEKFIVAEVISYGKLVKAGNWHKAKEEGLVEAHGKDYEVRDSDVVEFKIHS</sequence>
<evidence type="ECO:0000256" key="1">
    <source>
        <dbReference type="ARBA" id="ARBA00022741"/>
    </source>
</evidence>
<dbReference type="PANTHER" id="PTHR23305:SF18">
    <property type="entry name" value="OBG-TYPE G DOMAIN-CONTAINING PROTEIN"/>
    <property type="match status" value="1"/>
</dbReference>
<feature type="domain" description="TGS" evidence="4">
    <location>
        <begin position="214"/>
        <end position="298"/>
    </location>
</feature>
<evidence type="ECO:0000259" key="4">
    <source>
        <dbReference type="PROSITE" id="PS51880"/>
    </source>
</evidence>
<dbReference type="PANTHER" id="PTHR23305">
    <property type="entry name" value="OBG GTPASE FAMILY"/>
    <property type="match status" value="1"/>
</dbReference>
<dbReference type="InterPro" id="IPR006073">
    <property type="entry name" value="GTP-bd"/>
</dbReference>
<organism evidence="5 6">
    <name type="scientific">Candidatus Woykebacteria bacterium RBG_13_40_7b</name>
    <dbReference type="NCBI Taxonomy" id="1802594"/>
    <lineage>
        <taxon>Bacteria</taxon>
        <taxon>Candidatus Woykeibacteriota</taxon>
    </lineage>
</organism>
<feature type="domain" description="OBG-type G" evidence="3">
    <location>
        <begin position="2"/>
        <end position="192"/>
    </location>
</feature>
<dbReference type="InterPro" id="IPR012675">
    <property type="entry name" value="Beta-grasp_dom_sf"/>
</dbReference>
<name>A0A1G1W9S3_9BACT</name>
<dbReference type="Proteomes" id="UP000177103">
    <property type="component" value="Unassembled WGS sequence"/>
</dbReference>
<evidence type="ECO:0008006" key="7">
    <source>
        <dbReference type="Google" id="ProtNLM"/>
    </source>
</evidence>
<protein>
    <recommendedName>
        <fullName evidence="7">OBG-type G domain-containing protein</fullName>
    </recommendedName>
</protein>
<proteinExistence type="predicted"/>
<evidence type="ECO:0000313" key="6">
    <source>
        <dbReference type="Proteomes" id="UP000177103"/>
    </source>
</evidence>
<dbReference type="SUPFAM" id="SSF81271">
    <property type="entry name" value="TGS-like"/>
    <property type="match status" value="1"/>
</dbReference>
<comment type="caution">
    <text evidence="5">The sequence shown here is derived from an EMBL/GenBank/DDBJ whole genome shotgun (WGS) entry which is preliminary data.</text>
</comment>